<evidence type="ECO:0000256" key="4">
    <source>
        <dbReference type="ARBA" id="ARBA00023163"/>
    </source>
</evidence>
<name>A0A3G9GTG4_9FIRM</name>
<dbReference type="PROSITE" id="PS50931">
    <property type="entry name" value="HTH_LYSR"/>
    <property type="match status" value="1"/>
</dbReference>
<sequence>MNLNQLKYFLAIVKTGSFSNAADDMYISQSSMSKQIKALETELGVDLFKREHSKVYLTEIGAEFAKYAEMTIKQHNDMLLYLDEFATKKSNTIRFGSIPVVSSYGISAQIAQFTTNYKPDVNVVIDMHETNQQEVMKELFDGAIDIALIRTDYLDEVDVFDCIPYKKDIFVLVCNQNHPLSTKEAVSLNDLIKYPLSLLDTSSVIYTIVMKAFERHGIEKKTKCLTTRHKILMEILQTAPNISLLPLSLVDLTLFPHLCTVPLVEELTSDVALIKLKKRRLNKITKDFWIYWQKYFQMQ</sequence>
<dbReference type="CDD" id="cd05466">
    <property type="entry name" value="PBP2_LTTR_substrate"/>
    <property type="match status" value="1"/>
</dbReference>
<accession>R6IM70</accession>
<keyword evidence="3" id="KW-0238">DNA-binding</keyword>
<dbReference type="SUPFAM" id="SSF53850">
    <property type="entry name" value="Periplasmic binding protein-like II"/>
    <property type="match status" value="1"/>
</dbReference>
<dbReference type="EMBL" id="WNBM01000001">
    <property type="protein sequence ID" value="MTT75255.1"/>
    <property type="molecule type" value="Genomic_DNA"/>
</dbReference>
<protein>
    <submittedName>
        <fullName evidence="7">LysR family transcriptional regulator</fullName>
    </submittedName>
    <submittedName>
        <fullName evidence="6">LysR substrate-binding protein</fullName>
    </submittedName>
</protein>
<keyword evidence="2" id="KW-0805">Transcription regulation</keyword>
<dbReference type="RefSeq" id="WP_021718432.1">
    <property type="nucleotide sequence ID" value="NZ_AP019004.1"/>
</dbReference>
<proteinExistence type="inferred from homology"/>
<dbReference type="PRINTS" id="PR00039">
    <property type="entry name" value="HTHLYSR"/>
</dbReference>
<dbReference type="Gene3D" id="3.40.190.290">
    <property type="match status" value="1"/>
</dbReference>
<comment type="similarity">
    <text evidence="1">Belongs to the LysR transcriptional regulatory family.</text>
</comment>
<gene>
    <name evidence="6" type="ORF">BN533_01532</name>
    <name evidence="7" type="ORF">GMD11_03090</name>
    <name evidence="8" type="ORF">GMD18_03090</name>
</gene>
<evidence type="ECO:0000313" key="7">
    <source>
        <dbReference type="EMBL" id="MTT75255.1"/>
    </source>
</evidence>
<dbReference type="Proteomes" id="UP000443070">
    <property type="component" value="Unassembled WGS sequence"/>
</dbReference>
<comment type="caution">
    <text evidence="6">The sequence shown here is derived from an EMBL/GenBank/DDBJ whole genome shotgun (WGS) entry which is preliminary data.</text>
</comment>
<dbReference type="Proteomes" id="UP000484547">
    <property type="component" value="Unassembled WGS sequence"/>
</dbReference>
<accession>A0A3G9GTG4</accession>
<evidence type="ECO:0000256" key="3">
    <source>
        <dbReference type="ARBA" id="ARBA00023125"/>
    </source>
</evidence>
<evidence type="ECO:0000313" key="9">
    <source>
        <dbReference type="Proteomes" id="UP000443070"/>
    </source>
</evidence>
<organism evidence="6">
    <name type="scientific">Phascolarctobacterium faecium</name>
    <dbReference type="NCBI Taxonomy" id="33025"/>
    <lineage>
        <taxon>Bacteria</taxon>
        <taxon>Bacillati</taxon>
        <taxon>Bacillota</taxon>
        <taxon>Negativicutes</taxon>
        <taxon>Acidaminococcales</taxon>
        <taxon>Acidaminococcaceae</taxon>
        <taxon>Phascolarctobacterium</taxon>
    </lineage>
</organism>
<evidence type="ECO:0000256" key="2">
    <source>
        <dbReference type="ARBA" id="ARBA00023015"/>
    </source>
</evidence>
<dbReference type="EMBL" id="WNBW01000001">
    <property type="protein sequence ID" value="MTU03387.1"/>
    <property type="molecule type" value="Genomic_DNA"/>
</dbReference>
<dbReference type="Gene3D" id="1.10.10.10">
    <property type="entry name" value="Winged helix-like DNA-binding domain superfamily/Winged helix DNA-binding domain"/>
    <property type="match status" value="1"/>
</dbReference>
<feature type="domain" description="HTH lysR-type" evidence="5">
    <location>
        <begin position="1"/>
        <end position="58"/>
    </location>
</feature>
<dbReference type="GO" id="GO:0003700">
    <property type="term" value="F:DNA-binding transcription factor activity"/>
    <property type="evidence" value="ECO:0007669"/>
    <property type="project" value="InterPro"/>
</dbReference>
<dbReference type="InterPro" id="IPR036390">
    <property type="entry name" value="WH_DNA-bd_sf"/>
</dbReference>
<dbReference type="OrthoDB" id="9803714at2"/>
<dbReference type="PANTHER" id="PTHR30419">
    <property type="entry name" value="HTH-TYPE TRANSCRIPTIONAL REGULATOR YBHD"/>
    <property type="match status" value="1"/>
</dbReference>
<dbReference type="PANTHER" id="PTHR30419:SF8">
    <property type="entry name" value="NITROGEN ASSIMILATION TRANSCRIPTIONAL ACTIVATOR-RELATED"/>
    <property type="match status" value="1"/>
</dbReference>
<evidence type="ECO:0000313" key="8">
    <source>
        <dbReference type="EMBL" id="MTU03387.1"/>
    </source>
</evidence>
<evidence type="ECO:0000259" key="5">
    <source>
        <dbReference type="PROSITE" id="PS50931"/>
    </source>
</evidence>
<dbReference type="SUPFAM" id="SSF46785">
    <property type="entry name" value="Winged helix' DNA-binding domain"/>
    <property type="match status" value="1"/>
</dbReference>
<dbReference type="FunFam" id="1.10.10.10:FF:000001">
    <property type="entry name" value="LysR family transcriptional regulator"/>
    <property type="match status" value="1"/>
</dbReference>
<dbReference type="EMBL" id="CBDS010000087">
    <property type="protein sequence ID" value="CDB46476.1"/>
    <property type="molecule type" value="Genomic_DNA"/>
</dbReference>
<dbReference type="GeneID" id="49407264"/>
<evidence type="ECO:0000256" key="1">
    <source>
        <dbReference type="ARBA" id="ARBA00009437"/>
    </source>
</evidence>
<dbReference type="InterPro" id="IPR005119">
    <property type="entry name" value="LysR_subst-bd"/>
</dbReference>
<keyword evidence="9" id="KW-1185">Reference proteome</keyword>
<dbReference type="AlphaFoldDB" id="A0A3G9GTG4"/>
<evidence type="ECO:0000313" key="6">
    <source>
        <dbReference type="EMBL" id="CDB46476.1"/>
    </source>
</evidence>
<dbReference type="Pfam" id="PF03466">
    <property type="entry name" value="LysR_substrate"/>
    <property type="match status" value="1"/>
</dbReference>
<evidence type="ECO:0000313" key="10">
    <source>
        <dbReference type="Proteomes" id="UP000484547"/>
    </source>
</evidence>
<reference evidence="6" key="1">
    <citation type="submission" date="2012-11" db="EMBL/GenBank/DDBJ databases">
        <title>Dependencies among metagenomic species, viruses, plasmids and units of genetic variation.</title>
        <authorList>
            <person name="Nielsen H.B."/>
            <person name="Almeida M."/>
            <person name="Juncker A.S."/>
            <person name="Rasmussen S."/>
            <person name="Li J."/>
            <person name="Sunagawa S."/>
            <person name="Plichta D."/>
            <person name="Gautier L."/>
            <person name="Le Chatelier E."/>
            <person name="Peletier E."/>
            <person name="Bonde I."/>
            <person name="Nielsen T."/>
            <person name="Manichanh C."/>
            <person name="Arumugam M."/>
            <person name="Batto J."/>
            <person name="Santos M.B.Q.D."/>
            <person name="Blom N."/>
            <person name="Borruel N."/>
            <person name="Burgdorf K.S."/>
            <person name="Boumezbeur F."/>
            <person name="Casellas F."/>
            <person name="Dore J."/>
            <person name="Guarner F."/>
            <person name="Hansen T."/>
            <person name="Hildebrand F."/>
            <person name="Kaas R.S."/>
            <person name="Kennedy S."/>
            <person name="Kristiansen K."/>
            <person name="Kultima J.R."/>
            <person name="Leonard P."/>
            <person name="Levenez F."/>
            <person name="Lund O."/>
            <person name="Moumen B."/>
            <person name="Le Paslier D."/>
            <person name="Pons N."/>
            <person name="Pedersen O."/>
            <person name="Prifti E."/>
            <person name="Qin J."/>
            <person name="Raes J."/>
            <person name="Tap J."/>
            <person name="Tims S."/>
            <person name="Ussery D.W."/>
            <person name="Yamada T."/>
            <person name="MetaHit consortium"/>
            <person name="Renault P."/>
            <person name="Sicheritz-Ponten T."/>
            <person name="Bork P."/>
            <person name="Wang J."/>
            <person name="Brunak S."/>
            <person name="Ehrlich S.D."/>
        </authorList>
    </citation>
    <scope>NUCLEOTIDE SEQUENCE [LARGE SCALE GENOMIC DNA]</scope>
</reference>
<dbReference type="InterPro" id="IPR050950">
    <property type="entry name" value="HTH-type_LysR_regulators"/>
</dbReference>
<keyword evidence="4" id="KW-0804">Transcription</keyword>
<dbReference type="GO" id="GO:0005829">
    <property type="term" value="C:cytosol"/>
    <property type="evidence" value="ECO:0007669"/>
    <property type="project" value="TreeGrafter"/>
</dbReference>
<dbReference type="InterPro" id="IPR036388">
    <property type="entry name" value="WH-like_DNA-bd_sf"/>
</dbReference>
<dbReference type="InterPro" id="IPR000847">
    <property type="entry name" value="LysR_HTH_N"/>
</dbReference>
<dbReference type="Pfam" id="PF00126">
    <property type="entry name" value="HTH_1"/>
    <property type="match status" value="1"/>
</dbReference>
<reference evidence="9 10" key="2">
    <citation type="journal article" date="2019" name="Nat. Med.">
        <title>A library of human gut bacterial isolates paired with longitudinal multiomics data enables mechanistic microbiome research.</title>
        <authorList>
            <person name="Poyet M."/>
            <person name="Groussin M."/>
            <person name="Gibbons S.M."/>
            <person name="Avila-Pacheco J."/>
            <person name="Jiang X."/>
            <person name="Kearney S.M."/>
            <person name="Perrotta A.R."/>
            <person name="Berdy B."/>
            <person name="Zhao S."/>
            <person name="Lieberman T.D."/>
            <person name="Swanson P.K."/>
            <person name="Smith M."/>
            <person name="Roesemann S."/>
            <person name="Alexander J.E."/>
            <person name="Rich S.A."/>
            <person name="Livny J."/>
            <person name="Vlamakis H."/>
            <person name="Clish C."/>
            <person name="Bullock K."/>
            <person name="Deik A."/>
            <person name="Scott J."/>
            <person name="Pierce K.A."/>
            <person name="Xavier R.J."/>
            <person name="Alm E.J."/>
        </authorList>
    </citation>
    <scope>NUCLEOTIDE SEQUENCE [LARGE SCALE GENOMIC DNA]</scope>
    <source>
        <strain evidence="7 10">BIOML-A13</strain>
        <strain evidence="8 9">BIOML-A3</strain>
    </source>
</reference>
<dbReference type="GO" id="GO:0003677">
    <property type="term" value="F:DNA binding"/>
    <property type="evidence" value="ECO:0007669"/>
    <property type="project" value="UniProtKB-KW"/>
</dbReference>